<dbReference type="Proteomes" id="UP001642540">
    <property type="component" value="Unassembled WGS sequence"/>
</dbReference>
<evidence type="ECO:0000313" key="3">
    <source>
        <dbReference type="Proteomes" id="UP001642540"/>
    </source>
</evidence>
<accession>A0ABP1R198</accession>
<dbReference type="InterPro" id="IPR039891">
    <property type="entry name" value="VWA8"/>
</dbReference>
<sequence length="397" mass="44998">MLGVLRLFSRGKSTVVGIPEKASSYPHIVRIGNVEKVISVGPNNPDLVPNLNTRYSKLITNTDLRHLEWMLKKDLLKQDMFLIGPPGDYKRRIVNLFGFLTSREMEFVQISRDTTEADIKQRREIFNKSGVFFDQASVRCAVGGNVLVLDGIEKAERNVLPLLNNLLENREMNLEDGRHLIPHFRYDALLQEFGDEVLKSWKLERVHQDFRIIALGLPVPTFKGNPLDPPLRSRFQARNIQSIERDEVLDVIHHTVGIDHSHPFKKLVDLAFALNFSKEHDFKKFEKHSGDVAHVPYFVIDNLLYGAAITKMLEKETGGESSLRSIFELMYPFKGSKIGSAVDENLGPEVRSTKRPMKLNLNPLPLPSQMETLEMALGCLKSDINRGLLLYGSQGCG</sequence>
<organism evidence="2 3">
    <name type="scientific">Orchesella dallaii</name>
    <dbReference type="NCBI Taxonomy" id="48710"/>
    <lineage>
        <taxon>Eukaryota</taxon>
        <taxon>Metazoa</taxon>
        <taxon>Ecdysozoa</taxon>
        <taxon>Arthropoda</taxon>
        <taxon>Hexapoda</taxon>
        <taxon>Collembola</taxon>
        <taxon>Entomobryomorpha</taxon>
        <taxon>Entomobryoidea</taxon>
        <taxon>Orchesellidae</taxon>
        <taxon>Orchesellinae</taxon>
        <taxon>Orchesella</taxon>
    </lineage>
</organism>
<name>A0ABP1R198_9HEXA</name>
<dbReference type="PANTHER" id="PTHR21610:SF9">
    <property type="entry name" value="VON WILLEBRAND FACTOR A DOMAIN-CONTAINING PROTEIN 8"/>
    <property type="match status" value="1"/>
</dbReference>
<evidence type="ECO:0000259" key="1">
    <source>
        <dbReference type="Pfam" id="PF07728"/>
    </source>
</evidence>
<dbReference type="Pfam" id="PF07728">
    <property type="entry name" value="AAA_5"/>
    <property type="match status" value="1"/>
</dbReference>
<evidence type="ECO:0000313" key="2">
    <source>
        <dbReference type="EMBL" id="CAL8113758.1"/>
    </source>
</evidence>
<dbReference type="SUPFAM" id="SSF52540">
    <property type="entry name" value="P-loop containing nucleoside triphosphate hydrolases"/>
    <property type="match status" value="1"/>
</dbReference>
<comment type="caution">
    <text evidence="2">The sequence shown here is derived from an EMBL/GenBank/DDBJ whole genome shotgun (WGS) entry which is preliminary data.</text>
</comment>
<dbReference type="InterPro" id="IPR027417">
    <property type="entry name" value="P-loop_NTPase"/>
</dbReference>
<protein>
    <recommendedName>
        <fullName evidence="1">ATPase dynein-related AAA domain-containing protein</fullName>
    </recommendedName>
</protein>
<feature type="domain" description="ATPase dynein-related AAA" evidence="1">
    <location>
        <begin position="79"/>
        <end position="235"/>
    </location>
</feature>
<reference evidence="2 3" key="1">
    <citation type="submission" date="2024-08" db="EMBL/GenBank/DDBJ databases">
        <authorList>
            <person name="Cucini C."/>
            <person name="Frati F."/>
        </authorList>
    </citation>
    <scope>NUCLEOTIDE SEQUENCE [LARGE SCALE GENOMIC DNA]</scope>
</reference>
<dbReference type="Gene3D" id="3.40.50.300">
    <property type="entry name" value="P-loop containing nucleotide triphosphate hydrolases"/>
    <property type="match status" value="1"/>
</dbReference>
<dbReference type="EMBL" id="CAXLJM020000049">
    <property type="protein sequence ID" value="CAL8113758.1"/>
    <property type="molecule type" value="Genomic_DNA"/>
</dbReference>
<keyword evidence="3" id="KW-1185">Reference proteome</keyword>
<proteinExistence type="predicted"/>
<dbReference type="PANTHER" id="PTHR21610">
    <property type="entry name" value="VON WILLEBRAND FACTOR A DOMAIN-CONTAINING PROTEIN 8"/>
    <property type="match status" value="1"/>
</dbReference>
<dbReference type="InterPro" id="IPR011704">
    <property type="entry name" value="ATPase_dyneun-rel_AAA"/>
</dbReference>
<gene>
    <name evidence="2" type="ORF">ODALV1_LOCUS16160</name>
</gene>